<evidence type="ECO:0000313" key="12">
    <source>
        <dbReference type="EMBL" id="HIU37920.1"/>
    </source>
</evidence>
<protein>
    <recommendedName>
        <fullName evidence="8">oligopeptidase A</fullName>
        <ecNumber evidence="8">3.4.24.70</ecNumber>
    </recommendedName>
</protein>
<proteinExistence type="inferred from homology"/>
<keyword evidence="6 9" id="KW-0482">Metalloprotease</keyword>
<reference evidence="12" key="1">
    <citation type="submission" date="2020-10" db="EMBL/GenBank/DDBJ databases">
        <authorList>
            <person name="Gilroy R."/>
        </authorList>
    </citation>
    <scope>NUCLEOTIDE SEQUENCE</scope>
    <source>
        <strain evidence="12">7463</strain>
    </source>
</reference>
<dbReference type="InterPro" id="IPR001567">
    <property type="entry name" value="Pept_M3A_M3B_dom"/>
</dbReference>
<evidence type="ECO:0000256" key="4">
    <source>
        <dbReference type="ARBA" id="ARBA00022801"/>
    </source>
</evidence>
<dbReference type="PANTHER" id="PTHR43660">
    <property type="entry name" value="DIPEPTIDYL CARBOXYPEPTIDASE"/>
    <property type="match status" value="1"/>
</dbReference>
<sequence length="679" mass="76719">MTTNPLLSITNLIDFPAIKPQHVVPGMKSLIEEAQNTLNVVTQDSTPATWDDVITPLEKKTLALSRAWGAVSHLMSVCDEPELRKAYNEALPLITQFWIGLSQSNLSQKYKAIRESDEYAKLSAVRQRIIDEELVDFKLAGAFLPDNKKTQLKSVKEALAQESQKFSENLLDATNAYGLLVEDEKELAGIPADDIASFKETAEAAGQQGWRITLQIPHYLAVLQYAQNRKLRETLYHAYVTRASELDFEGKFNNNGVMRRIVELRAQEASLLGYQNYGEVSLATKMAKSPAEVIAFLRDLAQKSLPQAKEDMNEVKTFAKDKLGISDPQSWDLPYASEKLREARYSFSDQEVKQYFTLPAVFSGLFGLVQKLFDIRIVKDSAPVWHPDVQFFRIENKDGEKIAQFYMDLYARPNKRGGAWMDNDRTRNRLYGTLQTPVAYLVCNFAKPVGGKPALLTHDDVLTLFHEFGHGLHHMLSRIEEPAASGINGVEWDAVECPSQFMENFAWDWTVLESLTSHVQTGEKLPRTLYDKMLAAKNFQSAMAMVRQLEFGLFDMRLHTEFNPQKDTILGLLSDVRKEVAVTHQPDYNRFPNSFSHIFAGGYAAGYYSYKWAEVLSSDAFSLFEETGVLNPETGKKWLNEVLAVGSSRPAMESFITFRGRAPRIDALLRHSGIRPIAK</sequence>
<dbReference type="InterPro" id="IPR024079">
    <property type="entry name" value="MetalloPept_cat_dom_sf"/>
</dbReference>
<evidence type="ECO:0000256" key="8">
    <source>
        <dbReference type="ARBA" id="ARBA00026100"/>
    </source>
</evidence>
<keyword evidence="2 9" id="KW-0645">Protease</keyword>
<dbReference type="GO" id="GO:0006508">
    <property type="term" value="P:proteolysis"/>
    <property type="evidence" value="ECO:0007669"/>
    <property type="project" value="UniProtKB-KW"/>
</dbReference>
<feature type="domain" description="Peptidase M3A/M3B catalytic" evidence="10">
    <location>
        <begin position="222"/>
        <end position="673"/>
    </location>
</feature>
<dbReference type="GO" id="GO:0005829">
    <property type="term" value="C:cytosol"/>
    <property type="evidence" value="ECO:0007669"/>
    <property type="project" value="UniProtKB-ARBA"/>
</dbReference>
<comment type="cofactor">
    <cofactor evidence="9">
        <name>Zn(2+)</name>
        <dbReference type="ChEBI" id="CHEBI:29105"/>
    </cofactor>
    <text evidence="9">Binds 1 zinc ion.</text>
</comment>
<evidence type="ECO:0000256" key="5">
    <source>
        <dbReference type="ARBA" id="ARBA00022833"/>
    </source>
</evidence>
<dbReference type="AlphaFoldDB" id="A0A9D1IJ62"/>
<evidence type="ECO:0000256" key="9">
    <source>
        <dbReference type="RuleBase" id="RU003435"/>
    </source>
</evidence>
<dbReference type="EC" id="3.4.24.70" evidence="8"/>
<organism evidence="12 13">
    <name type="scientific">Candidatus Aphodousia faecigallinarum</name>
    <dbReference type="NCBI Taxonomy" id="2840677"/>
    <lineage>
        <taxon>Bacteria</taxon>
        <taxon>Pseudomonadati</taxon>
        <taxon>Pseudomonadota</taxon>
        <taxon>Betaproteobacteria</taxon>
        <taxon>Burkholderiales</taxon>
        <taxon>Sutterellaceae</taxon>
        <taxon>Sutterellaceae incertae sedis</taxon>
        <taxon>Candidatus Aphodousia</taxon>
    </lineage>
</organism>
<keyword evidence="5 9" id="KW-0862">Zinc</keyword>
<evidence type="ECO:0000256" key="1">
    <source>
        <dbReference type="ARBA" id="ARBA00006040"/>
    </source>
</evidence>
<dbReference type="InterPro" id="IPR045666">
    <property type="entry name" value="OpdA_N"/>
</dbReference>
<dbReference type="PANTHER" id="PTHR43660:SF1">
    <property type="entry name" value="DIPEPTIDYL CARBOXYPEPTIDASE"/>
    <property type="match status" value="1"/>
</dbReference>
<dbReference type="InterPro" id="IPR024077">
    <property type="entry name" value="Neurolysin/TOP_dom2"/>
</dbReference>
<reference evidence="12" key="2">
    <citation type="journal article" date="2021" name="PeerJ">
        <title>Extensive microbial diversity within the chicken gut microbiome revealed by metagenomics and culture.</title>
        <authorList>
            <person name="Gilroy R."/>
            <person name="Ravi A."/>
            <person name="Getino M."/>
            <person name="Pursley I."/>
            <person name="Horton D.L."/>
            <person name="Alikhan N.F."/>
            <person name="Baker D."/>
            <person name="Gharbi K."/>
            <person name="Hall N."/>
            <person name="Watson M."/>
            <person name="Adriaenssens E.M."/>
            <person name="Foster-Nyarko E."/>
            <person name="Jarju S."/>
            <person name="Secka A."/>
            <person name="Antonio M."/>
            <person name="Oren A."/>
            <person name="Chaudhuri R.R."/>
            <person name="La Ragione R."/>
            <person name="Hildebrand F."/>
            <person name="Pallen M.J."/>
        </authorList>
    </citation>
    <scope>NUCLEOTIDE SEQUENCE</scope>
    <source>
        <strain evidence="12">7463</strain>
    </source>
</reference>
<feature type="domain" description="Oligopeptidase A N-terminal" evidence="11">
    <location>
        <begin position="27"/>
        <end position="149"/>
    </location>
</feature>
<dbReference type="Pfam" id="PF19310">
    <property type="entry name" value="TOP_N"/>
    <property type="match status" value="1"/>
</dbReference>
<keyword evidence="3 9" id="KW-0479">Metal-binding</keyword>
<dbReference type="InterPro" id="IPR045090">
    <property type="entry name" value="Pept_M3A_M3B"/>
</dbReference>
<dbReference type="Pfam" id="PF01432">
    <property type="entry name" value="Peptidase_M3"/>
    <property type="match status" value="1"/>
</dbReference>
<dbReference type="Proteomes" id="UP000824083">
    <property type="component" value="Unassembled WGS sequence"/>
</dbReference>
<dbReference type="SUPFAM" id="SSF55486">
    <property type="entry name" value="Metalloproteases ('zincins'), catalytic domain"/>
    <property type="match status" value="1"/>
</dbReference>
<accession>A0A9D1IJ62</accession>
<gene>
    <name evidence="12" type="ORF">IAC56_06580</name>
</gene>
<evidence type="ECO:0000313" key="13">
    <source>
        <dbReference type="Proteomes" id="UP000824083"/>
    </source>
</evidence>
<evidence type="ECO:0000256" key="2">
    <source>
        <dbReference type="ARBA" id="ARBA00022670"/>
    </source>
</evidence>
<comment type="caution">
    <text evidence="12">The sequence shown here is derived from an EMBL/GenBank/DDBJ whole genome shotgun (WGS) entry which is preliminary data.</text>
</comment>
<evidence type="ECO:0000259" key="11">
    <source>
        <dbReference type="Pfam" id="PF19310"/>
    </source>
</evidence>
<dbReference type="Gene3D" id="1.10.1370.10">
    <property type="entry name" value="Neurolysin, domain 3"/>
    <property type="match status" value="1"/>
</dbReference>
<keyword evidence="4 9" id="KW-0378">Hydrolase</keyword>
<dbReference type="GO" id="GO:0046872">
    <property type="term" value="F:metal ion binding"/>
    <property type="evidence" value="ECO:0007669"/>
    <property type="project" value="UniProtKB-UniRule"/>
</dbReference>
<dbReference type="InterPro" id="IPR034005">
    <property type="entry name" value="M3A_DCP"/>
</dbReference>
<evidence type="ECO:0000256" key="6">
    <source>
        <dbReference type="ARBA" id="ARBA00023049"/>
    </source>
</evidence>
<dbReference type="CDD" id="cd06456">
    <property type="entry name" value="M3A_DCP"/>
    <property type="match status" value="1"/>
</dbReference>
<dbReference type="FunFam" id="3.40.390.10:FF:000009">
    <property type="entry name" value="Oligopeptidase A"/>
    <property type="match status" value="1"/>
</dbReference>
<name>A0A9D1IJ62_9BURK</name>
<dbReference type="Gene3D" id="1.10.1370.40">
    <property type="match status" value="1"/>
</dbReference>
<comment type="similarity">
    <text evidence="1 9">Belongs to the peptidase M3 family.</text>
</comment>
<evidence type="ECO:0000259" key="10">
    <source>
        <dbReference type="Pfam" id="PF01432"/>
    </source>
</evidence>
<evidence type="ECO:0000256" key="7">
    <source>
        <dbReference type="ARBA" id="ARBA00024603"/>
    </source>
</evidence>
<evidence type="ECO:0000256" key="3">
    <source>
        <dbReference type="ARBA" id="ARBA00022723"/>
    </source>
</evidence>
<dbReference type="Gene3D" id="3.40.390.10">
    <property type="entry name" value="Collagenase (Catalytic Domain)"/>
    <property type="match status" value="1"/>
</dbReference>
<dbReference type="GO" id="GO:0004222">
    <property type="term" value="F:metalloendopeptidase activity"/>
    <property type="evidence" value="ECO:0007669"/>
    <property type="project" value="UniProtKB-EC"/>
</dbReference>
<dbReference type="EMBL" id="DVMY01000102">
    <property type="protein sequence ID" value="HIU37920.1"/>
    <property type="molecule type" value="Genomic_DNA"/>
</dbReference>
<comment type="catalytic activity">
    <reaction evidence="7">
        <text>Hydrolysis of oligopeptides, with broad specificity. Gly or Ala commonly occur as P1 or P1' residues, but more distant residues are also important, as is shown by the fact that Z-Gly-Pro-Gly-|-Gly-Pro-Ala is cleaved, but not Z-(Gly)(5).</text>
        <dbReference type="EC" id="3.4.24.70"/>
    </reaction>
</comment>